<evidence type="ECO:0000313" key="3">
    <source>
        <dbReference type="Proteomes" id="UP000314294"/>
    </source>
</evidence>
<dbReference type="Proteomes" id="UP000314294">
    <property type="component" value="Unassembled WGS sequence"/>
</dbReference>
<feature type="region of interest" description="Disordered" evidence="1">
    <location>
        <begin position="105"/>
        <end position="127"/>
    </location>
</feature>
<sequence length="127" mass="14026">MSTACYPVHRGTSSNFVVEDADAFYDPLPFNSLGTKDAAREKTLKAPELEEEEEEEVVLPHRLIQRTDMIAAHITTSPLSWSKSAVQQSSTTNTTNNTTSLHLHAGSGTSSYKHTHIHPGNMGYNKR</sequence>
<keyword evidence="3" id="KW-1185">Reference proteome</keyword>
<reference evidence="2 3" key="1">
    <citation type="submission" date="2019-03" db="EMBL/GenBank/DDBJ databases">
        <title>First draft genome of Liparis tanakae, snailfish: a comprehensive survey of snailfish specific genes.</title>
        <authorList>
            <person name="Kim W."/>
            <person name="Song I."/>
            <person name="Jeong J.-H."/>
            <person name="Kim D."/>
            <person name="Kim S."/>
            <person name="Ryu S."/>
            <person name="Song J.Y."/>
            <person name="Lee S.K."/>
        </authorList>
    </citation>
    <scope>NUCLEOTIDE SEQUENCE [LARGE SCALE GENOMIC DNA]</scope>
    <source>
        <tissue evidence="2">Muscle</tissue>
    </source>
</reference>
<accession>A0A4Z2J257</accession>
<gene>
    <name evidence="2" type="ORF">EYF80_005593</name>
</gene>
<evidence type="ECO:0000313" key="2">
    <source>
        <dbReference type="EMBL" id="TNN84266.1"/>
    </source>
</evidence>
<evidence type="ECO:0000256" key="1">
    <source>
        <dbReference type="SAM" id="MobiDB-lite"/>
    </source>
</evidence>
<protein>
    <submittedName>
        <fullName evidence="2">Uncharacterized protein</fullName>
    </submittedName>
</protein>
<organism evidence="2 3">
    <name type="scientific">Liparis tanakae</name>
    <name type="common">Tanaka's snailfish</name>
    <dbReference type="NCBI Taxonomy" id="230148"/>
    <lineage>
        <taxon>Eukaryota</taxon>
        <taxon>Metazoa</taxon>
        <taxon>Chordata</taxon>
        <taxon>Craniata</taxon>
        <taxon>Vertebrata</taxon>
        <taxon>Euteleostomi</taxon>
        <taxon>Actinopterygii</taxon>
        <taxon>Neopterygii</taxon>
        <taxon>Teleostei</taxon>
        <taxon>Neoteleostei</taxon>
        <taxon>Acanthomorphata</taxon>
        <taxon>Eupercaria</taxon>
        <taxon>Perciformes</taxon>
        <taxon>Cottioidei</taxon>
        <taxon>Cottales</taxon>
        <taxon>Liparidae</taxon>
        <taxon>Liparis</taxon>
    </lineage>
</organism>
<dbReference type="EMBL" id="SRLO01000028">
    <property type="protein sequence ID" value="TNN84266.1"/>
    <property type="molecule type" value="Genomic_DNA"/>
</dbReference>
<dbReference type="AlphaFoldDB" id="A0A4Z2J257"/>
<proteinExistence type="predicted"/>
<name>A0A4Z2J257_9TELE</name>
<comment type="caution">
    <text evidence="2">The sequence shown here is derived from an EMBL/GenBank/DDBJ whole genome shotgun (WGS) entry which is preliminary data.</text>
</comment>